<feature type="signal peptide" evidence="1">
    <location>
        <begin position="1"/>
        <end position="18"/>
    </location>
</feature>
<name>A0A8J3AXJ2_9BURK</name>
<evidence type="ECO:0008006" key="4">
    <source>
        <dbReference type="Google" id="ProtNLM"/>
    </source>
</evidence>
<dbReference type="EMBL" id="BMDI01000001">
    <property type="protein sequence ID" value="GGI18746.1"/>
    <property type="molecule type" value="Genomic_DNA"/>
</dbReference>
<comment type="caution">
    <text evidence="2">The sequence shown here is derived from an EMBL/GenBank/DDBJ whole genome shotgun (WGS) entry which is preliminary data.</text>
</comment>
<organism evidence="2 3">
    <name type="scientific">Oxalicibacterium faecigallinarum</name>
    <dbReference type="NCBI Taxonomy" id="573741"/>
    <lineage>
        <taxon>Bacteria</taxon>
        <taxon>Pseudomonadati</taxon>
        <taxon>Pseudomonadota</taxon>
        <taxon>Betaproteobacteria</taxon>
        <taxon>Burkholderiales</taxon>
        <taxon>Oxalobacteraceae</taxon>
        <taxon>Oxalicibacterium</taxon>
    </lineage>
</organism>
<keyword evidence="1" id="KW-0732">Signal</keyword>
<keyword evidence="3" id="KW-1185">Reference proteome</keyword>
<evidence type="ECO:0000313" key="2">
    <source>
        <dbReference type="EMBL" id="GGI18746.1"/>
    </source>
</evidence>
<dbReference type="RefSeq" id="WP_188380679.1">
    <property type="nucleotide sequence ID" value="NZ_BMDI01000001.1"/>
</dbReference>
<gene>
    <name evidence="2" type="ORF">GCM10008066_15620</name>
</gene>
<dbReference type="Pfam" id="PF12276">
    <property type="entry name" value="DUF3617"/>
    <property type="match status" value="1"/>
</dbReference>
<dbReference type="AlphaFoldDB" id="A0A8J3AXJ2"/>
<dbReference type="Proteomes" id="UP000642180">
    <property type="component" value="Unassembled WGS sequence"/>
</dbReference>
<sequence>MKKLLLLVAVAISLPAAATNMKPGLWEMITESAAMQNMPKLSAQQLEQMKKMGVDIAQLQGGAIVNKVCITKEMAERTNATQGMPEQTGCKPVNQTQSGSTYTVDLVCDGKDMKGKGRSKAVFSGDRSFVTESEFKGTMHGMPVNDRSKVSGKWLANDCGSVKPIAPPQR</sequence>
<protein>
    <recommendedName>
        <fullName evidence="4">DUF3617 domain-containing protein</fullName>
    </recommendedName>
</protein>
<feature type="chain" id="PRO_5035175497" description="DUF3617 domain-containing protein" evidence="1">
    <location>
        <begin position="19"/>
        <end position="170"/>
    </location>
</feature>
<accession>A0A8J3AXJ2</accession>
<dbReference type="InterPro" id="IPR022061">
    <property type="entry name" value="DUF3617"/>
</dbReference>
<evidence type="ECO:0000256" key="1">
    <source>
        <dbReference type="SAM" id="SignalP"/>
    </source>
</evidence>
<proteinExistence type="predicted"/>
<reference evidence="3" key="1">
    <citation type="journal article" date="2019" name="Int. J. Syst. Evol. Microbiol.">
        <title>The Global Catalogue of Microorganisms (GCM) 10K type strain sequencing project: providing services to taxonomists for standard genome sequencing and annotation.</title>
        <authorList>
            <consortium name="The Broad Institute Genomics Platform"/>
            <consortium name="The Broad Institute Genome Sequencing Center for Infectious Disease"/>
            <person name="Wu L."/>
            <person name="Ma J."/>
        </authorList>
    </citation>
    <scope>NUCLEOTIDE SEQUENCE [LARGE SCALE GENOMIC DNA]</scope>
    <source>
        <strain evidence="3">CCM 2767</strain>
    </source>
</reference>
<evidence type="ECO:0000313" key="3">
    <source>
        <dbReference type="Proteomes" id="UP000642180"/>
    </source>
</evidence>